<evidence type="ECO:0000256" key="1">
    <source>
        <dbReference type="SAM" id="SignalP"/>
    </source>
</evidence>
<evidence type="ECO:0008006" key="4">
    <source>
        <dbReference type="Google" id="ProtNLM"/>
    </source>
</evidence>
<sequence length="94" mass="9901">MMRNSIVCQTLLAAALSLGIAVSAQAGEFRCSAWIGAPSAKPSPMSTNLGGGSPIKAPDVDIAAELYQARISATVLPLKSGRWIVHHVRCREVK</sequence>
<dbReference type="RefSeq" id="WP_065200226.1">
    <property type="nucleotide sequence ID" value="NZ_LYVJ01000012.1"/>
</dbReference>
<gene>
    <name evidence="2" type="ORF">A9K58_15690</name>
</gene>
<dbReference type="EMBL" id="LYVJ01000012">
    <property type="protein sequence ID" value="OBU65071.1"/>
    <property type="molecule type" value="Genomic_DNA"/>
</dbReference>
<evidence type="ECO:0000313" key="2">
    <source>
        <dbReference type="EMBL" id="OBU65071.1"/>
    </source>
</evidence>
<name>A0A1A6XR40_STEMA</name>
<dbReference type="Proteomes" id="UP000092256">
    <property type="component" value="Unassembled WGS sequence"/>
</dbReference>
<proteinExistence type="predicted"/>
<evidence type="ECO:0000313" key="3">
    <source>
        <dbReference type="Proteomes" id="UP000092256"/>
    </source>
</evidence>
<keyword evidence="1" id="KW-0732">Signal</keyword>
<protein>
    <recommendedName>
        <fullName evidence="4">Secreted protein</fullName>
    </recommendedName>
</protein>
<organism evidence="2 3">
    <name type="scientific">Stenotrophomonas maltophilia</name>
    <name type="common">Pseudomonas maltophilia</name>
    <name type="synonym">Xanthomonas maltophilia</name>
    <dbReference type="NCBI Taxonomy" id="40324"/>
    <lineage>
        <taxon>Bacteria</taxon>
        <taxon>Pseudomonadati</taxon>
        <taxon>Pseudomonadota</taxon>
        <taxon>Gammaproteobacteria</taxon>
        <taxon>Lysobacterales</taxon>
        <taxon>Lysobacteraceae</taxon>
        <taxon>Stenotrophomonas</taxon>
        <taxon>Stenotrophomonas maltophilia group</taxon>
    </lineage>
</organism>
<accession>A0A1A6XR40</accession>
<reference evidence="2 3" key="1">
    <citation type="submission" date="2016-05" db="EMBL/GenBank/DDBJ databases">
        <title>Draft Genome Sequences of Stenotrophomonas maltophilia Strains Sm32COP, Sm41DVV, Sm46PAILV, SmF3, SmF22, SmSOFb1 and SmCVFa1, Isolated from Different Manures, in France.</title>
        <authorList>
            <person name="Nazaret S."/>
            <person name="Bodilis J."/>
        </authorList>
    </citation>
    <scope>NUCLEOTIDE SEQUENCE [LARGE SCALE GENOMIC DNA]</scope>
    <source>
        <strain evidence="2 3">Sm46PAILV</strain>
    </source>
</reference>
<feature type="signal peptide" evidence="1">
    <location>
        <begin position="1"/>
        <end position="26"/>
    </location>
</feature>
<comment type="caution">
    <text evidence="2">The sequence shown here is derived from an EMBL/GenBank/DDBJ whole genome shotgun (WGS) entry which is preliminary data.</text>
</comment>
<feature type="chain" id="PRO_5008353396" description="Secreted protein" evidence="1">
    <location>
        <begin position="27"/>
        <end position="94"/>
    </location>
</feature>
<dbReference type="AlphaFoldDB" id="A0A1A6XR40"/>